<keyword evidence="2" id="KW-1185">Reference proteome</keyword>
<dbReference type="EMBL" id="JAULSV010000006">
    <property type="protein sequence ID" value="KAK0642212.1"/>
    <property type="molecule type" value="Genomic_DNA"/>
</dbReference>
<dbReference type="InterPro" id="IPR029058">
    <property type="entry name" value="AB_hydrolase_fold"/>
</dbReference>
<reference evidence="1" key="1">
    <citation type="submission" date="2023-06" db="EMBL/GenBank/DDBJ databases">
        <title>Genome-scale phylogeny and comparative genomics of the fungal order Sordariales.</title>
        <authorList>
            <consortium name="Lawrence Berkeley National Laboratory"/>
            <person name="Hensen N."/>
            <person name="Bonometti L."/>
            <person name="Westerberg I."/>
            <person name="Brannstrom I.O."/>
            <person name="Guillou S."/>
            <person name="Cros-Aarteil S."/>
            <person name="Calhoun S."/>
            <person name="Haridas S."/>
            <person name="Kuo A."/>
            <person name="Mondo S."/>
            <person name="Pangilinan J."/>
            <person name="Riley R."/>
            <person name="Labutti K."/>
            <person name="Andreopoulos B."/>
            <person name="Lipzen A."/>
            <person name="Chen C."/>
            <person name="Yanf M."/>
            <person name="Daum C."/>
            <person name="Ng V."/>
            <person name="Clum A."/>
            <person name="Steindorff A."/>
            <person name="Ohm R."/>
            <person name="Martin F."/>
            <person name="Silar P."/>
            <person name="Natvig D."/>
            <person name="Lalanne C."/>
            <person name="Gautier V."/>
            <person name="Ament-Velasquez S.L."/>
            <person name="Kruys A."/>
            <person name="Hutchinson M.I."/>
            <person name="Powell A.J."/>
            <person name="Barry K."/>
            <person name="Miller A.N."/>
            <person name="Grigoriev I.V."/>
            <person name="Debuchy R."/>
            <person name="Gladieux P."/>
            <person name="Thoren M.H."/>
            <person name="Johannesson H."/>
        </authorList>
    </citation>
    <scope>NUCLEOTIDE SEQUENCE</scope>
    <source>
        <strain evidence="1">SMH2532-1</strain>
    </source>
</reference>
<gene>
    <name evidence="1" type="ORF">B0T16DRAFT_381439</name>
</gene>
<accession>A0AA39XXP8</accession>
<evidence type="ECO:0008006" key="3">
    <source>
        <dbReference type="Google" id="ProtNLM"/>
    </source>
</evidence>
<organism evidence="1 2">
    <name type="scientific">Cercophora newfieldiana</name>
    <dbReference type="NCBI Taxonomy" id="92897"/>
    <lineage>
        <taxon>Eukaryota</taxon>
        <taxon>Fungi</taxon>
        <taxon>Dikarya</taxon>
        <taxon>Ascomycota</taxon>
        <taxon>Pezizomycotina</taxon>
        <taxon>Sordariomycetes</taxon>
        <taxon>Sordariomycetidae</taxon>
        <taxon>Sordariales</taxon>
        <taxon>Lasiosphaeriaceae</taxon>
        <taxon>Cercophora</taxon>
    </lineage>
</organism>
<sequence length="311" mass="33728">MESFTLTLANGATLTGLSNLPPASASASKHRPLVVGLHGASYGATYFDVDAKHTALLTSNALSVPFVAVNRPGYLGSTSIYPLSASSSDPETHGAWLHKYILPALWKEFGLPQGCNSLVLHCHSLASPGGVIAASYHASSPDPEYPLAGIIFSGFGIHLIPDSGPKQDPDAPPVEFLEFPQQIKDAIMMPPGTCHPDVYTHHDRLNTRFPMQEVGDIHTVWLPRVRGEWAKDVKVPVMFGIAERDCYWEATREHVDGMRGMFRASPRVEGGVVRGAPHNIEMSYWAQGWYGRCFGFGLECAASFGVARDGQ</sequence>
<name>A0AA39XXP8_9PEZI</name>
<dbReference type="AlphaFoldDB" id="A0AA39XXP8"/>
<dbReference type="SUPFAM" id="SSF53474">
    <property type="entry name" value="alpha/beta-Hydrolases"/>
    <property type="match status" value="1"/>
</dbReference>
<dbReference type="Gene3D" id="3.40.50.1820">
    <property type="entry name" value="alpha/beta hydrolase"/>
    <property type="match status" value="1"/>
</dbReference>
<evidence type="ECO:0000313" key="2">
    <source>
        <dbReference type="Proteomes" id="UP001174936"/>
    </source>
</evidence>
<protein>
    <recommendedName>
        <fullName evidence="3">AB hydrolase-1 domain-containing protein</fullName>
    </recommendedName>
</protein>
<evidence type="ECO:0000313" key="1">
    <source>
        <dbReference type="EMBL" id="KAK0642212.1"/>
    </source>
</evidence>
<comment type="caution">
    <text evidence="1">The sequence shown here is derived from an EMBL/GenBank/DDBJ whole genome shotgun (WGS) entry which is preliminary data.</text>
</comment>
<proteinExistence type="predicted"/>
<dbReference type="Proteomes" id="UP001174936">
    <property type="component" value="Unassembled WGS sequence"/>
</dbReference>